<comment type="caution">
    <text evidence="2">The sequence shown here is derived from an EMBL/GenBank/DDBJ whole genome shotgun (WGS) entry which is preliminary data.</text>
</comment>
<feature type="transmembrane region" description="Helical" evidence="1">
    <location>
        <begin position="123"/>
        <end position="145"/>
    </location>
</feature>
<dbReference type="Proteomes" id="UP000294796">
    <property type="component" value="Unassembled WGS sequence"/>
</dbReference>
<feature type="transmembrane region" description="Helical" evidence="1">
    <location>
        <begin position="157"/>
        <end position="175"/>
    </location>
</feature>
<dbReference type="OrthoDB" id="5976849at2"/>
<gene>
    <name evidence="2" type="ORF">E2F46_15285</name>
</gene>
<dbReference type="RefSeq" id="WP_133323453.1">
    <property type="nucleotide sequence ID" value="NZ_SMTF01000017.1"/>
</dbReference>
<protein>
    <submittedName>
        <fullName evidence="2">Uncharacterized protein</fullName>
    </submittedName>
</protein>
<evidence type="ECO:0000313" key="2">
    <source>
        <dbReference type="EMBL" id="TDK21061.1"/>
    </source>
</evidence>
<name>A0A4R5TRQ9_9GAMM</name>
<keyword evidence="1" id="KW-0812">Transmembrane</keyword>
<proteinExistence type="predicted"/>
<feature type="transmembrane region" description="Helical" evidence="1">
    <location>
        <begin position="12"/>
        <end position="31"/>
    </location>
</feature>
<evidence type="ECO:0000256" key="1">
    <source>
        <dbReference type="SAM" id="Phobius"/>
    </source>
</evidence>
<reference evidence="2 3" key="1">
    <citation type="submission" date="2019-03" db="EMBL/GenBank/DDBJ databases">
        <title>Luteimonas zhaokaii sp.nov., isolated from the rectal contents of Plateau pika in Yushu, Qinghai Province, China.</title>
        <authorList>
            <person name="Zhang G."/>
        </authorList>
    </citation>
    <scope>NUCLEOTIDE SEQUENCE [LARGE SCALE GENOMIC DNA]</scope>
    <source>
        <strain evidence="2 3">B9</strain>
    </source>
</reference>
<evidence type="ECO:0000313" key="3">
    <source>
        <dbReference type="Proteomes" id="UP000294796"/>
    </source>
</evidence>
<dbReference type="EMBL" id="SMTF01000017">
    <property type="protein sequence ID" value="TDK21061.1"/>
    <property type="molecule type" value="Genomic_DNA"/>
</dbReference>
<keyword evidence="1" id="KW-1133">Transmembrane helix</keyword>
<sequence length="204" mass="22964">MLKDLVDAGGSGLLVPAVLFVLVLYVIRGAFSLHGRKSQHRKEFLDLWDADRIGDDLWLEVTVRHLFGVYLPAHVIRLALSHPSSSQALLDLSELWPLLRYDASSRTVQWRSKRHRSLSSKKLARYVPLVWYFAFAILGVMSALIAYHSDQNALLRWTYSVLSIVLFGCAMTHVAKDDAIKLAAESGDVWIYRINAEAVVLDGC</sequence>
<organism evidence="2 3">
    <name type="scientific">Luteimonas aestuarii</name>
    <dbReference type="NCBI Taxonomy" id="453837"/>
    <lineage>
        <taxon>Bacteria</taxon>
        <taxon>Pseudomonadati</taxon>
        <taxon>Pseudomonadota</taxon>
        <taxon>Gammaproteobacteria</taxon>
        <taxon>Lysobacterales</taxon>
        <taxon>Lysobacteraceae</taxon>
        <taxon>Luteimonas</taxon>
    </lineage>
</organism>
<keyword evidence="3" id="KW-1185">Reference proteome</keyword>
<dbReference type="AlphaFoldDB" id="A0A4R5TRQ9"/>
<accession>A0A4R5TRQ9</accession>
<keyword evidence="1" id="KW-0472">Membrane</keyword>